<dbReference type="KEGG" id="cvr:CHLNCDRAFT_144846"/>
<keyword evidence="2" id="KW-0472">Membrane</keyword>
<evidence type="ECO:0000256" key="2">
    <source>
        <dbReference type="SAM" id="Phobius"/>
    </source>
</evidence>
<evidence type="ECO:0000256" key="1">
    <source>
        <dbReference type="SAM" id="MobiDB-lite"/>
    </source>
</evidence>
<evidence type="ECO:0000313" key="4">
    <source>
        <dbReference type="Proteomes" id="UP000008141"/>
    </source>
</evidence>
<sequence length="77" mass="8327">MPFPEPLLLVGSVAGIAGLTFASFTAVSYLEVKKRIDEQTAAGEDPYELQVERRVEQRAQPPRKAGGKKAGGGKRKK</sequence>
<feature type="compositionally biased region" description="Basic residues" evidence="1">
    <location>
        <begin position="65"/>
        <end position="77"/>
    </location>
</feature>
<evidence type="ECO:0000313" key="3">
    <source>
        <dbReference type="EMBL" id="EFN56359.1"/>
    </source>
</evidence>
<keyword evidence="4" id="KW-1185">Reference proteome</keyword>
<dbReference type="EMBL" id="GL433842">
    <property type="protein sequence ID" value="EFN56359.1"/>
    <property type="molecule type" value="Genomic_DNA"/>
</dbReference>
<protein>
    <submittedName>
        <fullName evidence="3">Expressed protein</fullName>
    </submittedName>
</protein>
<proteinExistence type="predicted"/>
<feature type="transmembrane region" description="Helical" evidence="2">
    <location>
        <begin position="6"/>
        <end position="30"/>
    </location>
</feature>
<keyword evidence="2" id="KW-0812">Transmembrane</keyword>
<gene>
    <name evidence="3" type="ORF">CHLNCDRAFT_144846</name>
</gene>
<keyword evidence="2" id="KW-1133">Transmembrane helix</keyword>
<dbReference type="AlphaFoldDB" id="E1ZD53"/>
<dbReference type="InParanoid" id="E1ZD53"/>
<dbReference type="GeneID" id="17355788"/>
<accession>E1ZD53</accession>
<dbReference type="OrthoDB" id="10391890at2759"/>
<name>E1ZD53_CHLVA</name>
<dbReference type="RefSeq" id="XP_005848461.1">
    <property type="nucleotide sequence ID" value="XM_005848399.1"/>
</dbReference>
<organism evidence="4">
    <name type="scientific">Chlorella variabilis</name>
    <name type="common">Green alga</name>
    <dbReference type="NCBI Taxonomy" id="554065"/>
    <lineage>
        <taxon>Eukaryota</taxon>
        <taxon>Viridiplantae</taxon>
        <taxon>Chlorophyta</taxon>
        <taxon>core chlorophytes</taxon>
        <taxon>Trebouxiophyceae</taxon>
        <taxon>Chlorellales</taxon>
        <taxon>Chlorellaceae</taxon>
        <taxon>Chlorella clade</taxon>
        <taxon>Chlorella</taxon>
    </lineage>
</organism>
<feature type="region of interest" description="Disordered" evidence="1">
    <location>
        <begin position="41"/>
        <end position="77"/>
    </location>
</feature>
<dbReference type="Proteomes" id="UP000008141">
    <property type="component" value="Unassembled WGS sequence"/>
</dbReference>
<reference evidence="3 4" key="1">
    <citation type="journal article" date="2010" name="Plant Cell">
        <title>The Chlorella variabilis NC64A genome reveals adaptation to photosymbiosis, coevolution with viruses, and cryptic sex.</title>
        <authorList>
            <person name="Blanc G."/>
            <person name="Duncan G."/>
            <person name="Agarkova I."/>
            <person name="Borodovsky M."/>
            <person name="Gurnon J."/>
            <person name="Kuo A."/>
            <person name="Lindquist E."/>
            <person name="Lucas S."/>
            <person name="Pangilinan J."/>
            <person name="Polle J."/>
            <person name="Salamov A."/>
            <person name="Terry A."/>
            <person name="Yamada T."/>
            <person name="Dunigan D.D."/>
            <person name="Grigoriev I.V."/>
            <person name="Claverie J.M."/>
            <person name="Van Etten J.L."/>
        </authorList>
    </citation>
    <scope>NUCLEOTIDE SEQUENCE [LARGE SCALE GENOMIC DNA]</scope>
    <source>
        <strain evidence="3 4">NC64A</strain>
    </source>
</reference>